<dbReference type="OrthoDB" id="5383291at2"/>
<dbReference type="CDD" id="cd02440">
    <property type="entry name" value="AdoMet_MTases"/>
    <property type="match status" value="1"/>
</dbReference>
<dbReference type="InterPro" id="IPR007848">
    <property type="entry name" value="Small_mtfrase_dom"/>
</dbReference>
<dbReference type="Pfam" id="PF05175">
    <property type="entry name" value="MTS"/>
    <property type="match status" value="1"/>
</dbReference>
<dbReference type="EMBL" id="SNTY01000025">
    <property type="protein sequence ID" value="TEU26918.1"/>
    <property type="molecule type" value="Genomic_DNA"/>
</dbReference>
<feature type="domain" description="Methyltransferase small" evidence="3">
    <location>
        <begin position="162"/>
        <end position="268"/>
    </location>
</feature>
<dbReference type="GO" id="GO:0032259">
    <property type="term" value="P:methylation"/>
    <property type="evidence" value="ECO:0007669"/>
    <property type="project" value="UniProtKB-KW"/>
</dbReference>
<dbReference type="Proteomes" id="UP000297834">
    <property type="component" value="Unassembled WGS sequence"/>
</dbReference>
<accession>A0A4Y7XC56</accession>
<dbReference type="PANTHER" id="PTHR18895">
    <property type="entry name" value="HEMK METHYLTRANSFERASE"/>
    <property type="match status" value="1"/>
</dbReference>
<dbReference type="InterPro" id="IPR029063">
    <property type="entry name" value="SAM-dependent_MTases_sf"/>
</dbReference>
<keyword evidence="5" id="KW-1185">Reference proteome</keyword>
<dbReference type="STRING" id="1120977.GCA_000619845_02512"/>
<evidence type="ECO:0000256" key="2">
    <source>
        <dbReference type="ARBA" id="ARBA00022691"/>
    </source>
</evidence>
<dbReference type="Gene3D" id="3.40.50.150">
    <property type="entry name" value="Vaccinia Virus protein VP39"/>
    <property type="match status" value="1"/>
</dbReference>
<sequence>MLLLRLILGSLMVLNGFPFKNHALTGKKQMNQMQALQHSVTGLQQDVRQFLHWLQSQSYAFTTISPTSHTAYLKRSGKTQAANLTDVFGWSLPFRSSLLPDFIFKLLLNNQLLTQKQNLWCSQIRVSSLNGHLLVHSAYPTAEENAVFFGPDTYRFIYALQHHLNQHRPAITRAIELCSGAAPATISLAHYAPKAEIFAADINPLALTYGAINSSLNGAEQVQAIHSNLLQQVEGQFDLITANPPYLVDRHQRLYRHGGELLGAELALNIVKQSLPRLSLHGTLLLYTGVVIAHGKDLLQQAVQQHLAEFGVQFSFNYQLIDPDIFADELNEQDYPGAERIAAVVLTISRNT</sequence>
<protein>
    <submittedName>
        <fullName evidence="4">Class I SAM-dependent methyltransferase</fullName>
    </submittedName>
</protein>
<dbReference type="InterPro" id="IPR050320">
    <property type="entry name" value="N5-glutamine_MTase"/>
</dbReference>
<comment type="caution">
    <text evidence="4">The sequence shown here is derived from an EMBL/GenBank/DDBJ whole genome shotgun (WGS) entry which is preliminary data.</text>
</comment>
<dbReference type="SUPFAM" id="SSF53335">
    <property type="entry name" value="S-adenosyl-L-methionine-dependent methyltransferases"/>
    <property type="match status" value="1"/>
</dbReference>
<gene>
    <name evidence="4" type="ORF">E2B99_07905</name>
</gene>
<dbReference type="PANTHER" id="PTHR18895:SF74">
    <property type="entry name" value="MTRF1L RELEASE FACTOR GLUTAMINE METHYLTRANSFERASE"/>
    <property type="match status" value="1"/>
</dbReference>
<proteinExistence type="predicted"/>
<dbReference type="GO" id="GO:0036009">
    <property type="term" value="F:protein-glutamine N-methyltransferase activity"/>
    <property type="evidence" value="ECO:0007669"/>
    <property type="project" value="TreeGrafter"/>
</dbReference>
<organism evidence="4 5">
    <name type="scientific">Alkanindiges illinoisensis</name>
    <dbReference type="NCBI Taxonomy" id="197183"/>
    <lineage>
        <taxon>Bacteria</taxon>
        <taxon>Pseudomonadati</taxon>
        <taxon>Pseudomonadota</taxon>
        <taxon>Gammaproteobacteria</taxon>
        <taxon>Moraxellales</taxon>
        <taxon>Moraxellaceae</taxon>
        <taxon>Alkanindiges</taxon>
    </lineage>
</organism>
<evidence type="ECO:0000313" key="4">
    <source>
        <dbReference type="EMBL" id="TEU26918.1"/>
    </source>
</evidence>
<keyword evidence="1 4" id="KW-0489">Methyltransferase</keyword>
<evidence type="ECO:0000256" key="1">
    <source>
        <dbReference type="ARBA" id="ARBA00022603"/>
    </source>
</evidence>
<evidence type="ECO:0000259" key="3">
    <source>
        <dbReference type="Pfam" id="PF05175"/>
    </source>
</evidence>
<dbReference type="AlphaFoldDB" id="A0A4Y7XC56"/>
<keyword evidence="2" id="KW-0949">S-adenosyl-L-methionine</keyword>
<keyword evidence="4" id="KW-0808">Transferase</keyword>
<name>A0A4Y7XC56_9GAMM</name>
<reference evidence="4 5" key="1">
    <citation type="submission" date="2019-03" db="EMBL/GenBank/DDBJ databases">
        <title>Alkanindiges illinoisensis: a potential pathogenic isolated from ascites of a gastric cancer patient with abdominal metastasis.</title>
        <authorList>
            <person name="Hu X."/>
            <person name="Yang B."/>
            <person name="Yan X."/>
            <person name="Lin L."/>
            <person name="Zhao H."/>
            <person name="Zhou F."/>
            <person name="Su B."/>
            <person name="Chen J."/>
            <person name="Rui Y."/>
            <person name="Wang Q."/>
            <person name="Zheng L."/>
        </authorList>
    </citation>
    <scope>NUCLEOTIDE SEQUENCE [LARGE SCALE GENOMIC DNA]</scope>
    <source>
        <strain evidence="4 5">NFYY 23406</strain>
    </source>
</reference>
<evidence type="ECO:0000313" key="5">
    <source>
        <dbReference type="Proteomes" id="UP000297834"/>
    </source>
</evidence>